<feature type="domain" description="RNA polymerase sigma-70 region 2" evidence="5">
    <location>
        <begin position="29"/>
        <end position="94"/>
    </location>
</feature>
<dbReference type="InterPro" id="IPR013324">
    <property type="entry name" value="RNA_pol_sigma_r3/r4-like"/>
</dbReference>
<dbReference type="Proteomes" id="UP001207742">
    <property type="component" value="Unassembled WGS sequence"/>
</dbReference>
<organism evidence="7 8">
    <name type="scientific">Chitinophaga nivalis</name>
    <dbReference type="NCBI Taxonomy" id="2991709"/>
    <lineage>
        <taxon>Bacteria</taxon>
        <taxon>Pseudomonadati</taxon>
        <taxon>Bacteroidota</taxon>
        <taxon>Chitinophagia</taxon>
        <taxon>Chitinophagales</taxon>
        <taxon>Chitinophagaceae</taxon>
        <taxon>Chitinophaga</taxon>
    </lineage>
</organism>
<dbReference type="Pfam" id="PF08281">
    <property type="entry name" value="Sigma70_r4_2"/>
    <property type="match status" value="1"/>
</dbReference>
<dbReference type="Gene3D" id="1.10.10.10">
    <property type="entry name" value="Winged helix-like DNA-binding domain superfamily/Winged helix DNA-binding domain"/>
    <property type="match status" value="1"/>
</dbReference>
<dbReference type="NCBIfam" id="TIGR02985">
    <property type="entry name" value="Sig70_bacteroi1"/>
    <property type="match status" value="1"/>
</dbReference>
<comment type="similarity">
    <text evidence="1">Belongs to the sigma-70 factor family. ECF subfamily.</text>
</comment>
<keyword evidence="2" id="KW-0805">Transcription regulation</keyword>
<evidence type="ECO:0000256" key="1">
    <source>
        <dbReference type="ARBA" id="ARBA00010641"/>
    </source>
</evidence>
<dbReference type="SUPFAM" id="SSF88946">
    <property type="entry name" value="Sigma2 domain of RNA polymerase sigma factors"/>
    <property type="match status" value="1"/>
</dbReference>
<dbReference type="RefSeq" id="WP_264733181.1">
    <property type="nucleotide sequence ID" value="NZ_JAPDNR010000001.1"/>
</dbReference>
<keyword evidence="4" id="KW-0804">Transcription</keyword>
<comment type="caution">
    <text evidence="7">The sequence shown here is derived from an EMBL/GenBank/DDBJ whole genome shotgun (WGS) entry which is preliminary data.</text>
</comment>
<proteinExistence type="inferred from homology"/>
<dbReference type="InterPro" id="IPR014327">
    <property type="entry name" value="RNA_pol_sigma70_bacteroid"/>
</dbReference>
<keyword evidence="8" id="KW-1185">Reference proteome</keyword>
<dbReference type="InterPro" id="IPR014284">
    <property type="entry name" value="RNA_pol_sigma-70_dom"/>
</dbReference>
<feature type="domain" description="RNA polymerase sigma factor 70 region 4 type 2" evidence="6">
    <location>
        <begin position="129"/>
        <end position="178"/>
    </location>
</feature>
<evidence type="ECO:0000259" key="5">
    <source>
        <dbReference type="Pfam" id="PF04542"/>
    </source>
</evidence>
<evidence type="ECO:0000313" key="7">
    <source>
        <dbReference type="EMBL" id="MCW3486365.1"/>
    </source>
</evidence>
<dbReference type="CDD" id="cd06171">
    <property type="entry name" value="Sigma70_r4"/>
    <property type="match status" value="1"/>
</dbReference>
<dbReference type="NCBIfam" id="TIGR02937">
    <property type="entry name" value="sigma70-ECF"/>
    <property type="match status" value="1"/>
</dbReference>
<sequence>MPIQDYIFEDDATAASALQQGNTAALAYLYEKYCPLVYRFLYPYCHDQQLAEEIAQDAFVRLWDKRSKVNPALNCRNLLFTIARNLLTDHMRSVKNQPRLSGEVTFDTEPATETTYQSIILADLHKQTAAAIAQLPARSREVYTLSRQHHLTHKEIAYSLNISVKAVEKHLSIALKHLRVFCNKHLMEISIVTGILSL</sequence>
<dbReference type="Pfam" id="PF04542">
    <property type="entry name" value="Sigma70_r2"/>
    <property type="match status" value="1"/>
</dbReference>
<accession>A0ABT3IQY1</accession>
<dbReference type="InterPro" id="IPR039425">
    <property type="entry name" value="RNA_pol_sigma-70-like"/>
</dbReference>
<dbReference type="PANTHER" id="PTHR43133:SF46">
    <property type="entry name" value="RNA POLYMERASE SIGMA-70 FACTOR ECF SUBFAMILY"/>
    <property type="match status" value="1"/>
</dbReference>
<reference evidence="7 8" key="1">
    <citation type="submission" date="2022-10" db="EMBL/GenBank/DDBJ databases">
        <title>Chitinophaga nivalis PC15 sp. nov., isolated from Pyeongchang county, South Korea.</title>
        <authorList>
            <person name="Trinh H.N."/>
        </authorList>
    </citation>
    <scope>NUCLEOTIDE SEQUENCE [LARGE SCALE GENOMIC DNA]</scope>
    <source>
        <strain evidence="7 8">PC14</strain>
    </source>
</reference>
<dbReference type="InterPro" id="IPR013325">
    <property type="entry name" value="RNA_pol_sigma_r2"/>
</dbReference>
<evidence type="ECO:0000256" key="4">
    <source>
        <dbReference type="ARBA" id="ARBA00023163"/>
    </source>
</evidence>
<dbReference type="EMBL" id="JAPDNS010000002">
    <property type="protein sequence ID" value="MCW3486365.1"/>
    <property type="molecule type" value="Genomic_DNA"/>
</dbReference>
<dbReference type="InterPro" id="IPR013249">
    <property type="entry name" value="RNA_pol_sigma70_r4_t2"/>
</dbReference>
<dbReference type="SUPFAM" id="SSF88659">
    <property type="entry name" value="Sigma3 and sigma4 domains of RNA polymerase sigma factors"/>
    <property type="match status" value="1"/>
</dbReference>
<evidence type="ECO:0000256" key="2">
    <source>
        <dbReference type="ARBA" id="ARBA00023015"/>
    </source>
</evidence>
<evidence type="ECO:0000313" key="8">
    <source>
        <dbReference type="Proteomes" id="UP001207742"/>
    </source>
</evidence>
<dbReference type="PANTHER" id="PTHR43133">
    <property type="entry name" value="RNA POLYMERASE ECF-TYPE SIGMA FACTO"/>
    <property type="match status" value="1"/>
</dbReference>
<gene>
    <name evidence="7" type="ORF">OL497_20865</name>
</gene>
<evidence type="ECO:0000256" key="3">
    <source>
        <dbReference type="ARBA" id="ARBA00023082"/>
    </source>
</evidence>
<dbReference type="Gene3D" id="1.10.1740.10">
    <property type="match status" value="1"/>
</dbReference>
<dbReference type="InterPro" id="IPR007627">
    <property type="entry name" value="RNA_pol_sigma70_r2"/>
</dbReference>
<protein>
    <submittedName>
        <fullName evidence="7">RNA polymerase sigma-70 factor</fullName>
    </submittedName>
</protein>
<keyword evidence="3" id="KW-0731">Sigma factor</keyword>
<name>A0ABT3IQY1_9BACT</name>
<evidence type="ECO:0000259" key="6">
    <source>
        <dbReference type="Pfam" id="PF08281"/>
    </source>
</evidence>
<dbReference type="InterPro" id="IPR036388">
    <property type="entry name" value="WH-like_DNA-bd_sf"/>
</dbReference>